<keyword evidence="2" id="KW-1185">Reference proteome</keyword>
<accession>X7EJE2</accession>
<evidence type="ECO:0000313" key="1">
    <source>
        <dbReference type="EMBL" id="ETX15276.1"/>
    </source>
</evidence>
<evidence type="ECO:0000313" key="2">
    <source>
        <dbReference type="Proteomes" id="UP000022447"/>
    </source>
</evidence>
<dbReference type="EMBL" id="JALZ01000006">
    <property type="protein sequence ID" value="ETX15276.1"/>
    <property type="molecule type" value="Genomic_DNA"/>
</dbReference>
<protein>
    <submittedName>
        <fullName evidence="1">Uncharacterized protein</fullName>
    </submittedName>
</protein>
<comment type="caution">
    <text evidence="1">The sequence shown here is derived from an EMBL/GenBank/DDBJ whole genome shotgun (WGS) entry which is preliminary data.</text>
</comment>
<gene>
    <name evidence="1" type="ORF">OCH239_17850</name>
</gene>
<dbReference type="AlphaFoldDB" id="X7EJE2"/>
<proteinExistence type="predicted"/>
<sequence>MGLILAMGGFCGLTGQIGVMERKADFESGFLRSKSDLSGIFFPGGPRFGQSA</sequence>
<reference evidence="1 2" key="1">
    <citation type="submission" date="2014-01" db="EMBL/GenBank/DDBJ databases">
        <title>Roseivivax halodurans JCM 10272 Genome Sequencing.</title>
        <authorList>
            <person name="Lai Q."/>
            <person name="Li G."/>
            <person name="Shao Z."/>
        </authorList>
    </citation>
    <scope>NUCLEOTIDE SEQUENCE [LARGE SCALE GENOMIC DNA]</scope>
    <source>
        <strain evidence="1 2">JCM 10272</strain>
    </source>
</reference>
<organism evidence="1 2">
    <name type="scientific">Roseivivax halodurans JCM 10272</name>
    <dbReference type="NCBI Taxonomy" id="1449350"/>
    <lineage>
        <taxon>Bacteria</taxon>
        <taxon>Pseudomonadati</taxon>
        <taxon>Pseudomonadota</taxon>
        <taxon>Alphaproteobacteria</taxon>
        <taxon>Rhodobacterales</taxon>
        <taxon>Roseobacteraceae</taxon>
        <taxon>Roseivivax</taxon>
    </lineage>
</organism>
<name>X7EJE2_9RHOB</name>
<dbReference type="Proteomes" id="UP000022447">
    <property type="component" value="Unassembled WGS sequence"/>
</dbReference>